<dbReference type="EMBL" id="JAUOZU010000001">
    <property type="protein sequence ID" value="MDO6962729.1"/>
    <property type="molecule type" value="Genomic_DNA"/>
</dbReference>
<keyword evidence="2" id="KW-1185">Reference proteome</keyword>
<protein>
    <submittedName>
        <fullName evidence="1">Uncharacterized protein</fullName>
    </submittedName>
</protein>
<evidence type="ECO:0000313" key="1">
    <source>
        <dbReference type="EMBL" id="MDO6962729.1"/>
    </source>
</evidence>
<organism evidence="1 2">
    <name type="scientific">Rhizobium alvei</name>
    <dbReference type="NCBI Taxonomy" id="1132659"/>
    <lineage>
        <taxon>Bacteria</taxon>
        <taxon>Pseudomonadati</taxon>
        <taxon>Pseudomonadota</taxon>
        <taxon>Alphaproteobacteria</taxon>
        <taxon>Hyphomicrobiales</taxon>
        <taxon>Rhizobiaceae</taxon>
        <taxon>Rhizobium/Agrobacterium group</taxon>
        <taxon>Rhizobium</taxon>
    </lineage>
</organism>
<sequence>MDTVLIPECFTSHPVCEKHGWPVNSISCRGFTETTETIETGFLGRKAQPTSSGWSQSIAVLIASTKRVSQQKNAFFVCGSSGFRHCIAGNKITIFRNRNETIAS</sequence>
<dbReference type="Proteomes" id="UP001174932">
    <property type="component" value="Unassembled WGS sequence"/>
</dbReference>
<name>A0ABT8YGF8_9HYPH</name>
<reference evidence="1" key="1">
    <citation type="journal article" date="2015" name="Int. J. Syst. Evol. Microbiol.">
        <title>Rhizobium alvei sp. nov., isolated from a freshwater river.</title>
        <authorList>
            <person name="Sheu S.Y."/>
            <person name="Huang H.W."/>
            <person name="Young C.C."/>
            <person name="Chen W.M."/>
        </authorList>
    </citation>
    <scope>NUCLEOTIDE SEQUENCE</scope>
    <source>
        <strain evidence="1">TNR-22</strain>
    </source>
</reference>
<accession>A0ABT8YGF8</accession>
<gene>
    <name evidence="1" type="ORF">Q4481_02100</name>
</gene>
<evidence type="ECO:0000313" key="2">
    <source>
        <dbReference type="Proteomes" id="UP001174932"/>
    </source>
</evidence>
<proteinExistence type="predicted"/>
<reference evidence="1" key="2">
    <citation type="submission" date="2023-07" db="EMBL/GenBank/DDBJ databases">
        <authorList>
            <person name="Shen H."/>
        </authorList>
    </citation>
    <scope>NUCLEOTIDE SEQUENCE</scope>
    <source>
        <strain evidence="1">TNR-22</strain>
    </source>
</reference>
<comment type="caution">
    <text evidence="1">The sequence shown here is derived from an EMBL/GenBank/DDBJ whole genome shotgun (WGS) entry which is preliminary data.</text>
</comment>